<dbReference type="EC" id="4.3.2.10" evidence="10"/>
<evidence type="ECO:0000256" key="4">
    <source>
        <dbReference type="ARBA" id="ARBA00022801"/>
    </source>
</evidence>
<dbReference type="EC" id="3.5.1.2" evidence="10"/>
<dbReference type="UniPathway" id="UPA00031">
    <property type="reaction ID" value="UER00010"/>
</dbReference>
<dbReference type="InterPro" id="IPR017926">
    <property type="entry name" value="GATASE"/>
</dbReference>
<dbReference type="Gene3D" id="3.40.50.880">
    <property type="match status" value="1"/>
</dbReference>
<feature type="active site" evidence="10 11">
    <location>
        <position position="181"/>
    </location>
</feature>
<dbReference type="NCBIfam" id="TIGR01855">
    <property type="entry name" value="IMP_synth_hisH"/>
    <property type="match status" value="1"/>
</dbReference>
<dbReference type="GO" id="GO:0000107">
    <property type="term" value="F:imidazoleglycerol-phosphate synthase activity"/>
    <property type="evidence" value="ECO:0007669"/>
    <property type="project" value="UniProtKB-UniRule"/>
</dbReference>
<feature type="active site" description="Nucleophile" evidence="10 11">
    <location>
        <position position="80"/>
    </location>
</feature>
<evidence type="ECO:0000256" key="10">
    <source>
        <dbReference type="HAMAP-Rule" id="MF_00278"/>
    </source>
</evidence>
<dbReference type="PROSITE" id="PS51273">
    <property type="entry name" value="GATASE_TYPE_1"/>
    <property type="match status" value="1"/>
</dbReference>
<dbReference type="InterPro" id="IPR029062">
    <property type="entry name" value="Class_I_gatase-like"/>
</dbReference>
<evidence type="ECO:0000313" key="13">
    <source>
        <dbReference type="EMBL" id="AIF22833.1"/>
    </source>
</evidence>
<comment type="catalytic activity">
    <reaction evidence="8 10">
        <text>5-[(5-phospho-1-deoxy-D-ribulos-1-ylimino)methylamino]-1-(5-phospho-beta-D-ribosyl)imidazole-4-carboxamide + L-glutamine = D-erythro-1-(imidazol-4-yl)glycerol 3-phosphate + 5-amino-1-(5-phospho-beta-D-ribosyl)imidazole-4-carboxamide + L-glutamate + H(+)</text>
        <dbReference type="Rhea" id="RHEA:24793"/>
        <dbReference type="ChEBI" id="CHEBI:15378"/>
        <dbReference type="ChEBI" id="CHEBI:29985"/>
        <dbReference type="ChEBI" id="CHEBI:58278"/>
        <dbReference type="ChEBI" id="CHEBI:58359"/>
        <dbReference type="ChEBI" id="CHEBI:58475"/>
        <dbReference type="ChEBI" id="CHEBI:58525"/>
        <dbReference type="EC" id="4.3.2.10"/>
    </reaction>
</comment>
<keyword evidence="3 10" id="KW-0028">Amino-acid biosynthesis</keyword>
<feature type="active site" evidence="10 11">
    <location>
        <position position="183"/>
    </location>
</feature>
<evidence type="ECO:0000256" key="8">
    <source>
        <dbReference type="ARBA" id="ARBA00047838"/>
    </source>
</evidence>
<evidence type="ECO:0000256" key="6">
    <source>
        <dbReference type="ARBA" id="ARBA00023102"/>
    </source>
</evidence>
<keyword evidence="13" id="KW-0808">Transferase</keyword>
<evidence type="ECO:0000256" key="9">
    <source>
        <dbReference type="ARBA" id="ARBA00049534"/>
    </source>
</evidence>
<dbReference type="CDD" id="cd01748">
    <property type="entry name" value="GATase1_IGP_Synthase"/>
    <property type="match status" value="1"/>
</dbReference>
<evidence type="ECO:0000256" key="3">
    <source>
        <dbReference type="ARBA" id="ARBA00022605"/>
    </source>
</evidence>
<keyword evidence="4 10" id="KW-0378">Hydrolase</keyword>
<dbReference type="GO" id="GO:0004359">
    <property type="term" value="F:glutaminase activity"/>
    <property type="evidence" value="ECO:0007669"/>
    <property type="project" value="UniProtKB-EC"/>
</dbReference>
<protein>
    <recommendedName>
        <fullName evidence="10">Imidazole glycerol phosphate synthase subunit HisH</fullName>
        <ecNumber evidence="10">4.3.2.10</ecNumber>
    </recommendedName>
    <alternativeName>
        <fullName evidence="10">IGP synthase glutaminase subunit</fullName>
        <ecNumber evidence="10">3.5.1.2</ecNumber>
    </alternativeName>
    <alternativeName>
        <fullName evidence="10">IGP synthase subunit HisH</fullName>
    </alternativeName>
    <alternativeName>
        <fullName evidence="10">ImGP synthase subunit HisH</fullName>
        <shortName evidence="10">IGPS subunit HisH</shortName>
    </alternativeName>
</protein>
<reference evidence="13" key="1">
    <citation type="journal article" date="2014" name="Genome Biol. Evol.">
        <title>Pangenome evidence for extensive interdomain horizontal transfer affecting lineage core and shell genes in uncultured planktonic thaumarchaeota and euryarchaeota.</title>
        <authorList>
            <person name="Deschamps P."/>
            <person name="Zivanovic Y."/>
            <person name="Moreira D."/>
            <person name="Rodriguez-Valera F."/>
            <person name="Lopez-Garcia P."/>
        </authorList>
    </citation>
    <scope>NUCLEOTIDE SEQUENCE</scope>
</reference>
<keyword evidence="7 10" id="KW-0456">Lyase</keyword>
<evidence type="ECO:0000259" key="12">
    <source>
        <dbReference type="Pfam" id="PF00117"/>
    </source>
</evidence>
<dbReference type="GO" id="GO:0005737">
    <property type="term" value="C:cytoplasm"/>
    <property type="evidence" value="ECO:0007669"/>
    <property type="project" value="UniProtKB-SubCell"/>
</dbReference>
<dbReference type="GO" id="GO:0000105">
    <property type="term" value="P:L-histidine biosynthetic process"/>
    <property type="evidence" value="ECO:0007669"/>
    <property type="project" value="UniProtKB-UniRule"/>
</dbReference>
<dbReference type="PANTHER" id="PTHR42701">
    <property type="entry name" value="IMIDAZOLE GLYCEROL PHOSPHATE SYNTHASE SUBUNIT HISH"/>
    <property type="match status" value="1"/>
</dbReference>
<organism evidence="13">
    <name type="scientific">uncultured marine thaumarchaeote SAT1000_10_G09</name>
    <dbReference type="NCBI Taxonomy" id="1456375"/>
    <lineage>
        <taxon>Archaea</taxon>
        <taxon>Nitrososphaerota</taxon>
        <taxon>environmental samples</taxon>
    </lineage>
</organism>
<comment type="subunit">
    <text evidence="2 10">Heterodimer of HisH and HisF.</text>
</comment>
<dbReference type="HAMAP" id="MF_00278">
    <property type="entry name" value="HisH"/>
    <property type="match status" value="1"/>
</dbReference>
<dbReference type="InterPro" id="IPR010139">
    <property type="entry name" value="Imidazole-glycPsynth_HisH"/>
</dbReference>
<keyword evidence="5 10" id="KW-0315">Glutamine amidotransferase</keyword>
<dbReference type="Pfam" id="PF00117">
    <property type="entry name" value="GATase"/>
    <property type="match status" value="1"/>
</dbReference>
<comment type="function">
    <text evidence="10">IGPS catalyzes the conversion of PRFAR and glutamine to IGP, AICAR and glutamate. The HisH subunit catalyzes the hydrolysis of glutamine to glutamate and ammonia as part of the synthesis of IGP and AICAR. The resulting ammonia molecule is channeled to the active site of HisF.</text>
</comment>
<dbReference type="AlphaFoldDB" id="A0A075I9N3"/>
<dbReference type="PANTHER" id="PTHR42701:SF1">
    <property type="entry name" value="IMIDAZOLE GLYCEROL PHOSPHATE SYNTHASE SUBUNIT HISH"/>
    <property type="match status" value="1"/>
</dbReference>
<feature type="domain" description="Glutamine amidotransferase" evidence="12">
    <location>
        <begin position="6"/>
        <end position="197"/>
    </location>
</feature>
<name>A0A075I9N3_9ARCH</name>
<dbReference type="EMBL" id="KF901217">
    <property type="protein sequence ID" value="AIF22833.1"/>
    <property type="molecule type" value="Genomic_DNA"/>
</dbReference>
<comment type="subcellular location">
    <subcellularLocation>
        <location evidence="10">Cytoplasm</location>
    </subcellularLocation>
</comment>
<gene>
    <name evidence="10 13" type="primary">hisH</name>
</gene>
<evidence type="ECO:0000256" key="7">
    <source>
        <dbReference type="ARBA" id="ARBA00023239"/>
    </source>
</evidence>
<keyword evidence="10" id="KW-0963">Cytoplasm</keyword>
<dbReference type="GO" id="GO:0016829">
    <property type="term" value="F:lyase activity"/>
    <property type="evidence" value="ECO:0007669"/>
    <property type="project" value="UniProtKB-KW"/>
</dbReference>
<evidence type="ECO:0000256" key="1">
    <source>
        <dbReference type="ARBA" id="ARBA00005091"/>
    </source>
</evidence>
<evidence type="ECO:0000256" key="5">
    <source>
        <dbReference type="ARBA" id="ARBA00022962"/>
    </source>
</evidence>
<sequence length="202" mass="22364">MVSVAIFDYGAGNIFSLKNSLEQVGASVDVITSFDKPNVYSGLLLPGVGNFDPAIKSINKNSKTKFHDFVKEDTPVLGICLGMEMFFEKSEEGIEKGFNVIDGEIVVLPSTMKVPHMGWNNLEIKKPGIILEDVADDSWVYFVHSYRAKPTFDDVITAESDYGVKVPAVVEKNNFFGTQFHPEKSGDVGKIMIQNFLNVCKK</sequence>
<accession>A0A075I9N3</accession>
<evidence type="ECO:0000256" key="11">
    <source>
        <dbReference type="PIRSR" id="PIRSR000495-1"/>
    </source>
</evidence>
<dbReference type="PIRSF" id="PIRSF000495">
    <property type="entry name" value="Amidotransf_hisH"/>
    <property type="match status" value="1"/>
</dbReference>
<proteinExistence type="inferred from homology"/>
<comment type="pathway">
    <text evidence="1 10">Amino-acid biosynthesis; L-histidine biosynthesis; L-histidine from 5-phospho-alpha-D-ribose 1-diphosphate: step 5/9.</text>
</comment>
<keyword evidence="6 10" id="KW-0368">Histidine biosynthesis</keyword>
<comment type="catalytic activity">
    <reaction evidence="9 10">
        <text>L-glutamine + H2O = L-glutamate + NH4(+)</text>
        <dbReference type="Rhea" id="RHEA:15889"/>
        <dbReference type="ChEBI" id="CHEBI:15377"/>
        <dbReference type="ChEBI" id="CHEBI:28938"/>
        <dbReference type="ChEBI" id="CHEBI:29985"/>
        <dbReference type="ChEBI" id="CHEBI:58359"/>
        <dbReference type="EC" id="3.5.1.2"/>
    </reaction>
</comment>
<evidence type="ECO:0000256" key="2">
    <source>
        <dbReference type="ARBA" id="ARBA00011152"/>
    </source>
</evidence>
<dbReference type="SUPFAM" id="SSF52317">
    <property type="entry name" value="Class I glutamine amidotransferase-like"/>
    <property type="match status" value="1"/>
</dbReference>